<evidence type="ECO:0000259" key="9">
    <source>
        <dbReference type="PROSITE" id="PS51379"/>
    </source>
</evidence>
<dbReference type="InterPro" id="IPR013542">
    <property type="entry name" value="QueG_DUF1730"/>
</dbReference>
<keyword evidence="6" id="KW-0560">Oxidoreductase</keyword>
<dbReference type="SUPFAM" id="SSF46548">
    <property type="entry name" value="alpha-helical ferredoxin"/>
    <property type="match status" value="1"/>
</dbReference>
<organism evidence="10 11">
    <name type="scientific">Hallella multisaccharivorax DSM 17128</name>
    <dbReference type="NCBI Taxonomy" id="688246"/>
    <lineage>
        <taxon>Bacteria</taxon>
        <taxon>Pseudomonadati</taxon>
        <taxon>Bacteroidota</taxon>
        <taxon>Bacteroidia</taxon>
        <taxon>Bacteroidales</taxon>
        <taxon>Prevotellaceae</taxon>
        <taxon>Hallella</taxon>
    </lineage>
</organism>
<keyword evidence="4" id="KW-0479">Metal-binding</keyword>
<dbReference type="PANTHER" id="PTHR30002:SF4">
    <property type="entry name" value="EPOXYQUEUOSINE REDUCTASE"/>
    <property type="match status" value="1"/>
</dbReference>
<dbReference type="eggNOG" id="COG1600">
    <property type="taxonomic scope" value="Bacteria"/>
</dbReference>
<reference evidence="11" key="1">
    <citation type="journal article" date="2011" name="Stand. Genomic Sci.">
        <title>Non-contiguous finished genome sequence of the opportunistic oral pathogen Prevotella multisaccharivorax type strain (PPPA20).</title>
        <authorList>
            <person name="Pati A."/>
            <person name="Gronow S."/>
            <person name="Lu M."/>
            <person name="Lapidus A."/>
            <person name="Nolan M."/>
            <person name="Lucas S."/>
            <person name="Hammon N."/>
            <person name="Deshpande S."/>
            <person name="Cheng J.F."/>
            <person name="Tapia R."/>
            <person name="Han C."/>
            <person name="Goodwin L."/>
            <person name="Pitluck S."/>
            <person name="Liolios K."/>
            <person name="Pagani I."/>
            <person name="Mavromatis K."/>
            <person name="Mikhailova N."/>
            <person name="Huntemann M."/>
            <person name="Chen A."/>
            <person name="Palaniappan K."/>
            <person name="Land M."/>
            <person name="Hauser L."/>
            <person name="Detter J.C."/>
            <person name="Brambilla E.M."/>
            <person name="Rohde M."/>
            <person name="Goker M."/>
            <person name="Woyke T."/>
            <person name="Bristow J."/>
            <person name="Eisen J.A."/>
            <person name="Markowitz V."/>
            <person name="Hugenholtz P."/>
            <person name="Kyrpides N.C."/>
            <person name="Klenk H.P."/>
            <person name="Ivanova N."/>
        </authorList>
    </citation>
    <scope>NUCLEOTIDE SEQUENCE [LARGE SCALE GENOMIC DNA]</scope>
    <source>
        <strain evidence="11">DSM 17128</strain>
    </source>
</reference>
<evidence type="ECO:0000256" key="1">
    <source>
        <dbReference type="ARBA" id="ARBA00022485"/>
    </source>
</evidence>
<gene>
    <name evidence="10" type="ORF">Premu_2674</name>
</gene>
<dbReference type="GO" id="GO:0052693">
    <property type="term" value="F:epoxyqueuosine reductase activity"/>
    <property type="evidence" value="ECO:0007669"/>
    <property type="project" value="TreeGrafter"/>
</dbReference>
<dbReference type="PROSITE" id="PS51379">
    <property type="entry name" value="4FE4S_FER_2"/>
    <property type="match status" value="1"/>
</dbReference>
<name>F8NC57_9BACT</name>
<evidence type="ECO:0000256" key="4">
    <source>
        <dbReference type="ARBA" id="ARBA00022723"/>
    </source>
</evidence>
<evidence type="ECO:0000256" key="3">
    <source>
        <dbReference type="ARBA" id="ARBA00022694"/>
    </source>
</evidence>
<keyword evidence="7" id="KW-0408">Iron</keyword>
<sequence>MTTASSLKEIIKAGAADLGFSSIGFARALPVTESMREHYLHWLSVGGHADMRYLENNLDKRFDPRLLMPGVKTIVVVALNYFPSCRLPEGEPQIADYALGNDYHDLVKAKLRLLAERTGFQLLQRDAVAVKEGDPPGYRAFVDSAPVLERYWAVQAGLGWIGKNHQLIIPHAGSEFFLGELFVTEELPPDKPMTSRCGKCHRCVDACPTQALCLPARQVDGYGEITGFSSYRCLSYQTIENRGELSAGAQAAMDCTFYGCDCCQRACPWNRFAIPTTEEALQPRRELLEMTRQKWDNLTVETYRRLFKGSAVKRVKYEGLMRNIRALKS</sequence>
<dbReference type="AlphaFoldDB" id="F8NC57"/>
<dbReference type="HOGENOM" id="CLU_030790_0_0_10"/>
<dbReference type="Proteomes" id="UP000002772">
    <property type="component" value="Unassembled WGS sequence"/>
</dbReference>
<dbReference type="Pfam" id="PF13484">
    <property type="entry name" value="Fer4_16"/>
    <property type="match status" value="1"/>
</dbReference>
<keyword evidence="8" id="KW-0411">Iron-sulfur</keyword>
<dbReference type="GO" id="GO:0046872">
    <property type="term" value="F:metal ion binding"/>
    <property type="evidence" value="ECO:0007669"/>
    <property type="project" value="UniProtKB-KW"/>
</dbReference>
<dbReference type="InterPro" id="IPR017900">
    <property type="entry name" value="4Fe4S_Fe_S_CS"/>
</dbReference>
<keyword evidence="2" id="KW-0963">Cytoplasm</keyword>
<evidence type="ECO:0000256" key="8">
    <source>
        <dbReference type="ARBA" id="ARBA00023014"/>
    </source>
</evidence>
<accession>F8NC57</accession>
<dbReference type="Pfam" id="PF08331">
    <property type="entry name" value="QueG_DUF1730"/>
    <property type="match status" value="1"/>
</dbReference>
<evidence type="ECO:0000256" key="5">
    <source>
        <dbReference type="ARBA" id="ARBA00022785"/>
    </source>
</evidence>
<dbReference type="InterPro" id="IPR017896">
    <property type="entry name" value="4Fe4S_Fe-S-bd"/>
</dbReference>
<dbReference type="PROSITE" id="PS00198">
    <property type="entry name" value="4FE4S_FER_1"/>
    <property type="match status" value="1"/>
</dbReference>
<protein>
    <recommendedName>
        <fullName evidence="9">4Fe-4S ferredoxin-type domain-containing protein</fullName>
    </recommendedName>
</protein>
<dbReference type="GO" id="GO:0008616">
    <property type="term" value="P:tRNA queuosine(34) biosynthetic process"/>
    <property type="evidence" value="ECO:0007669"/>
    <property type="project" value="UniProtKB-KW"/>
</dbReference>
<dbReference type="GO" id="GO:0051539">
    <property type="term" value="F:4 iron, 4 sulfur cluster binding"/>
    <property type="evidence" value="ECO:0007669"/>
    <property type="project" value="UniProtKB-KW"/>
</dbReference>
<evidence type="ECO:0000313" key="10">
    <source>
        <dbReference type="EMBL" id="EGN58028.1"/>
    </source>
</evidence>
<dbReference type="OrthoDB" id="9784571at2"/>
<evidence type="ECO:0000256" key="7">
    <source>
        <dbReference type="ARBA" id="ARBA00023004"/>
    </source>
</evidence>
<evidence type="ECO:0000313" key="11">
    <source>
        <dbReference type="Proteomes" id="UP000002772"/>
    </source>
</evidence>
<dbReference type="RefSeq" id="WP_007575973.1">
    <property type="nucleotide sequence ID" value="NZ_BPTS01000002.1"/>
</dbReference>
<feature type="domain" description="4Fe-4S ferredoxin-type" evidence="9">
    <location>
        <begin position="188"/>
        <end position="217"/>
    </location>
</feature>
<dbReference type="InterPro" id="IPR004453">
    <property type="entry name" value="QueG"/>
</dbReference>
<keyword evidence="11" id="KW-1185">Reference proteome</keyword>
<proteinExistence type="predicted"/>
<evidence type="ECO:0000256" key="2">
    <source>
        <dbReference type="ARBA" id="ARBA00022490"/>
    </source>
</evidence>
<keyword evidence="1" id="KW-0004">4Fe-4S</keyword>
<dbReference type="EMBL" id="GL945017">
    <property type="protein sequence ID" value="EGN58028.1"/>
    <property type="molecule type" value="Genomic_DNA"/>
</dbReference>
<keyword evidence="3" id="KW-0819">tRNA processing</keyword>
<dbReference type="STRING" id="688246.Premu_2674"/>
<evidence type="ECO:0000256" key="6">
    <source>
        <dbReference type="ARBA" id="ARBA00023002"/>
    </source>
</evidence>
<dbReference type="NCBIfam" id="TIGR00276">
    <property type="entry name" value="tRNA epoxyqueuosine(34) reductase QueG"/>
    <property type="match status" value="1"/>
</dbReference>
<keyword evidence="5" id="KW-0671">Queuosine biosynthesis</keyword>
<dbReference type="PANTHER" id="PTHR30002">
    <property type="entry name" value="EPOXYQUEUOSINE REDUCTASE"/>
    <property type="match status" value="1"/>
</dbReference>